<protein>
    <submittedName>
        <fullName evidence="2">OLC1v1008452C1</fullName>
    </submittedName>
</protein>
<evidence type="ECO:0000313" key="3">
    <source>
        <dbReference type="Proteomes" id="UP001161247"/>
    </source>
</evidence>
<sequence>MAKGGGRFLSGCSTQRKPKKKSTMVPSDSMLDYYESDDSVDSPPLKSDKCGSDDDYRFSDPATNSSEGADDDSTVVDKAAPVYIVEELGVRFLKMPINVMKGFNSNEGTKFEFENLVDVTSTYDRGLRTYFLAFEATDSDLIFEIFPG</sequence>
<organism evidence="2 3">
    <name type="scientific">Oldenlandia corymbosa var. corymbosa</name>
    <dbReference type="NCBI Taxonomy" id="529605"/>
    <lineage>
        <taxon>Eukaryota</taxon>
        <taxon>Viridiplantae</taxon>
        <taxon>Streptophyta</taxon>
        <taxon>Embryophyta</taxon>
        <taxon>Tracheophyta</taxon>
        <taxon>Spermatophyta</taxon>
        <taxon>Magnoliopsida</taxon>
        <taxon>eudicotyledons</taxon>
        <taxon>Gunneridae</taxon>
        <taxon>Pentapetalae</taxon>
        <taxon>asterids</taxon>
        <taxon>lamiids</taxon>
        <taxon>Gentianales</taxon>
        <taxon>Rubiaceae</taxon>
        <taxon>Rubioideae</taxon>
        <taxon>Spermacoceae</taxon>
        <taxon>Hedyotis-Oldenlandia complex</taxon>
        <taxon>Oldenlandia</taxon>
    </lineage>
</organism>
<evidence type="ECO:0000256" key="1">
    <source>
        <dbReference type="SAM" id="MobiDB-lite"/>
    </source>
</evidence>
<feature type="region of interest" description="Disordered" evidence="1">
    <location>
        <begin position="1"/>
        <end position="73"/>
    </location>
</feature>
<dbReference type="AlphaFoldDB" id="A0AAV1DM64"/>
<keyword evidence="3" id="KW-1185">Reference proteome</keyword>
<name>A0AAV1DM64_OLDCO</name>
<feature type="compositionally biased region" description="Basic and acidic residues" evidence="1">
    <location>
        <begin position="46"/>
        <end position="58"/>
    </location>
</feature>
<accession>A0AAV1DM64</accession>
<dbReference type="Proteomes" id="UP001161247">
    <property type="component" value="Chromosome 6"/>
</dbReference>
<evidence type="ECO:0000313" key="2">
    <source>
        <dbReference type="EMBL" id="CAI9108769.1"/>
    </source>
</evidence>
<dbReference type="EMBL" id="OX459123">
    <property type="protein sequence ID" value="CAI9108769.1"/>
    <property type="molecule type" value="Genomic_DNA"/>
</dbReference>
<proteinExistence type="predicted"/>
<gene>
    <name evidence="2" type="ORF">OLC1_LOCUS16790</name>
</gene>
<reference evidence="2" key="1">
    <citation type="submission" date="2023-03" db="EMBL/GenBank/DDBJ databases">
        <authorList>
            <person name="Julca I."/>
        </authorList>
    </citation>
    <scope>NUCLEOTIDE SEQUENCE</scope>
</reference>